<dbReference type="AlphaFoldDB" id="A0A7X4W290"/>
<feature type="domain" description="FAD/NAD(P)-binding" evidence="18">
    <location>
        <begin position="151"/>
        <end position="459"/>
    </location>
</feature>
<evidence type="ECO:0000256" key="3">
    <source>
        <dbReference type="ARBA" id="ARBA00004909"/>
    </source>
</evidence>
<dbReference type="NCBIfam" id="TIGR01318">
    <property type="entry name" value="gltD_gamma_fam"/>
    <property type="match status" value="1"/>
</dbReference>
<dbReference type="FunFam" id="3.50.50.60:FF:000068">
    <property type="entry name" value="Glutamate synthase small subunit"/>
    <property type="match status" value="1"/>
</dbReference>
<dbReference type="InterPro" id="IPR023753">
    <property type="entry name" value="FAD/NAD-binding_dom"/>
</dbReference>
<dbReference type="Gene3D" id="3.50.50.60">
    <property type="entry name" value="FAD/NAD(P)-binding domain"/>
    <property type="match status" value="1"/>
</dbReference>
<evidence type="ECO:0000256" key="1">
    <source>
        <dbReference type="ARBA" id="ARBA00001966"/>
    </source>
</evidence>
<proteinExistence type="predicted"/>
<dbReference type="Gene3D" id="3.40.50.720">
    <property type="entry name" value="NAD(P)-binding Rossmann-like Domain"/>
    <property type="match status" value="1"/>
</dbReference>
<keyword evidence="8" id="KW-0521">NADP</keyword>
<evidence type="ECO:0000256" key="10">
    <source>
        <dbReference type="ARBA" id="ARBA00023004"/>
    </source>
</evidence>
<evidence type="ECO:0000256" key="5">
    <source>
        <dbReference type="ARBA" id="ARBA00022485"/>
    </source>
</evidence>
<evidence type="ECO:0000256" key="9">
    <source>
        <dbReference type="ARBA" id="ARBA00023002"/>
    </source>
</evidence>
<evidence type="ECO:0000256" key="4">
    <source>
        <dbReference type="ARBA" id="ARBA00012079"/>
    </source>
</evidence>
<dbReference type="Pfam" id="PF07992">
    <property type="entry name" value="Pyr_redox_2"/>
    <property type="match status" value="1"/>
</dbReference>
<keyword evidence="10" id="KW-0408">Iron</keyword>
<dbReference type="GO" id="GO:0004355">
    <property type="term" value="F:glutamate synthase (NADPH) activity"/>
    <property type="evidence" value="ECO:0007669"/>
    <property type="project" value="UniProtKB-EC"/>
</dbReference>
<protein>
    <recommendedName>
        <fullName evidence="16">Glutamate synthase [NADPH] small chain</fullName>
        <ecNumber evidence="4">1.4.1.13</ecNumber>
    </recommendedName>
    <alternativeName>
        <fullName evidence="17">Glutamate synthase subunit beta</fullName>
    </alternativeName>
</protein>
<evidence type="ECO:0000256" key="15">
    <source>
        <dbReference type="ARBA" id="ARBA00053198"/>
    </source>
</evidence>
<evidence type="ECO:0000256" key="12">
    <source>
        <dbReference type="ARBA" id="ARBA00023164"/>
    </source>
</evidence>
<dbReference type="InterPro" id="IPR009051">
    <property type="entry name" value="Helical_ferredxn"/>
</dbReference>
<dbReference type="EMBL" id="WUTT01000001">
    <property type="protein sequence ID" value="NAW33072.1"/>
    <property type="molecule type" value="Genomic_DNA"/>
</dbReference>
<evidence type="ECO:0000256" key="2">
    <source>
        <dbReference type="ARBA" id="ARBA00004802"/>
    </source>
</evidence>
<evidence type="ECO:0000256" key="8">
    <source>
        <dbReference type="ARBA" id="ARBA00022857"/>
    </source>
</evidence>
<dbReference type="InterPro" id="IPR036188">
    <property type="entry name" value="FAD/NAD-bd_sf"/>
</dbReference>
<sequence length="472" mass="52254">MANRLSNDFQFIDVGRQDPEKRDARTRSREFAEIYEPFKPQEAASQSHRCLHCGNPYCEWKCPVHNYIPNWLQLVSEGNILEAVELCHKTNSLPEVCGRVCPQDRLCEGACTLNDGFGAVTIGSVEKYITDTAFAMGWRPDMSQVSWTDRRVAVVGAGPAGLGCADILVRNGVKPVVFDRNPEIGGLLTFGIPEFKLEKNVMERRRAVFEEMGVEFRLGVEIGRDITFDTLLEEYDAVFLGMGTYKYMEGGFPGESLPGVYKALDFLIANVNHCLGFEKDPGEYISFEGQRVVVLGGGDTAMDCNRTSIRQGATSVTCAYRRDEENMPGSRKEVANAREEGVEFLFNRQPVAVVGEGKVEGVKVVRTRMGEPDENGRRRPEVVPGSEEVIPADAVVIAFGFQPDPPEWFATAGVEVDERDRVKAAEQSEFAFQTSHEKIFAGGDMVRGSDLVVTAIYEGRQAAEGILDYLGV</sequence>
<keyword evidence="9" id="KW-0560">Oxidoreductase</keyword>
<dbReference type="PRINTS" id="PR00419">
    <property type="entry name" value="ADXRDTASE"/>
</dbReference>
<evidence type="ECO:0000256" key="13">
    <source>
        <dbReference type="ARBA" id="ARBA00037898"/>
    </source>
</evidence>
<evidence type="ECO:0000256" key="11">
    <source>
        <dbReference type="ARBA" id="ARBA00023014"/>
    </source>
</evidence>
<comment type="pathway">
    <text evidence="13">Amino-acid biosynthesis; L-glutamate biosynthesis via GLT pathway; L-glutamate from 2-oxoglutarate and L-glutamine (NADP(+) route): step 1/1.</text>
</comment>
<evidence type="ECO:0000259" key="18">
    <source>
        <dbReference type="Pfam" id="PF07992"/>
    </source>
</evidence>
<dbReference type="GO" id="GO:0046872">
    <property type="term" value="F:metal ion binding"/>
    <property type="evidence" value="ECO:0007669"/>
    <property type="project" value="UniProtKB-KW"/>
</dbReference>
<evidence type="ECO:0000259" key="19">
    <source>
        <dbReference type="Pfam" id="PF14691"/>
    </source>
</evidence>
<dbReference type="RefSeq" id="WP_161430100.1">
    <property type="nucleotide sequence ID" value="NZ_CANMEG010000003.1"/>
</dbReference>
<keyword evidence="12" id="KW-0314">Glutamate biosynthesis</keyword>
<dbReference type="EC" id="1.4.1.13" evidence="4"/>
<accession>A0A7X4W290</accession>
<evidence type="ECO:0000256" key="6">
    <source>
        <dbReference type="ARBA" id="ARBA00022605"/>
    </source>
</evidence>
<dbReference type="Proteomes" id="UP000487929">
    <property type="component" value="Unassembled WGS sequence"/>
</dbReference>
<dbReference type="Pfam" id="PF14691">
    <property type="entry name" value="Fer4_20"/>
    <property type="match status" value="1"/>
</dbReference>
<keyword evidence="5" id="KW-0004">4Fe-4S</keyword>
<reference evidence="20 21" key="1">
    <citation type="submission" date="2019-12" db="EMBL/GenBank/DDBJ databases">
        <title>Draft genome sequencing of Halomonas alimentaria DSM 15356.</title>
        <authorList>
            <person name="Pandiyan K."/>
            <person name="Kushwaha P."/>
            <person name="Gowdham M."/>
            <person name="Chakdar H."/>
            <person name="Singh A."/>
            <person name="Kumar M."/>
            <person name="Saxena A.K."/>
        </authorList>
    </citation>
    <scope>NUCLEOTIDE SEQUENCE [LARGE SCALE GENOMIC DNA]</scope>
    <source>
        <strain evidence="20 21">DSM 15356</strain>
    </source>
</reference>
<evidence type="ECO:0000256" key="16">
    <source>
        <dbReference type="ARBA" id="ARBA00073489"/>
    </source>
</evidence>
<dbReference type="OrthoDB" id="9803192at2"/>
<keyword evidence="11" id="KW-0411">Iron-sulfur</keyword>
<comment type="cofactor">
    <cofactor evidence="1">
        <name>[4Fe-4S] cluster</name>
        <dbReference type="ChEBI" id="CHEBI:49883"/>
    </cofactor>
</comment>
<evidence type="ECO:0000313" key="20">
    <source>
        <dbReference type="EMBL" id="NAW33072.1"/>
    </source>
</evidence>
<evidence type="ECO:0000256" key="17">
    <source>
        <dbReference type="ARBA" id="ARBA00080114"/>
    </source>
</evidence>
<dbReference type="SUPFAM" id="SSF46548">
    <property type="entry name" value="alpha-helical ferredoxin"/>
    <property type="match status" value="1"/>
</dbReference>
<comment type="caution">
    <text evidence="20">The sequence shown here is derived from an EMBL/GenBank/DDBJ whole genome shotgun (WGS) entry which is preliminary data.</text>
</comment>
<dbReference type="PANTHER" id="PTHR42783:SF3">
    <property type="entry name" value="GLUTAMATE SYNTHASE [NADPH] SMALL CHAIN-RELATED"/>
    <property type="match status" value="1"/>
</dbReference>
<comment type="function">
    <text evidence="15">Catalyzes the conversion of L-glutamine and 2-oxoglutarate into two molecules of L-glutamate.</text>
</comment>
<dbReference type="InterPro" id="IPR028261">
    <property type="entry name" value="DPD_II"/>
</dbReference>
<comment type="pathway">
    <text evidence="3">Nitrogen metabolism.</text>
</comment>
<evidence type="ECO:0000256" key="14">
    <source>
        <dbReference type="ARBA" id="ARBA00048151"/>
    </source>
</evidence>
<keyword evidence="7" id="KW-0479">Metal-binding</keyword>
<dbReference type="GO" id="GO:0051539">
    <property type="term" value="F:4 iron, 4 sulfur cluster binding"/>
    <property type="evidence" value="ECO:0007669"/>
    <property type="project" value="UniProtKB-KW"/>
</dbReference>
<dbReference type="SUPFAM" id="SSF51971">
    <property type="entry name" value="Nucleotide-binding domain"/>
    <property type="match status" value="1"/>
</dbReference>
<feature type="domain" description="Dihydroprymidine dehydrogenase" evidence="19">
    <location>
        <begin position="28"/>
        <end position="137"/>
    </location>
</feature>
<comment type="pathway">
    <text evidence="2">Energy metabolism; nitrogen metabolism.</text>
</comment>
<evidence type="ECO:0000313" key="21">
    <source>
        <dbReference type="Proteomes" id="UP000487929"/>
    </source>
</evidence>
<dbReference type="FunFam" id="1.10.1060.10:FF:000004">
    <property type="entry name" value="Glutamate synthase, small subunit"/>
    <property type="match status" value="1"/>
</dbReference>
<keyword evidence="6" id="KW-0028">Amino-acid biosynthesis</keyword>
<comment type="catalytic activity">
    <reaction evidence="14">
        <text>2 L-glutamate + NADP(+) = L-glutamine + 2-oxoglutarate + NADPH + H(+)</text>
        <dbReference type="Rhea" id="RHEA:15501"/>
        <dbReference type="ChEBI" id="CHEBI:15378"/>
        <dbReference type="ChEBI" id="CHEBI:16810"/>
        <dbReference type="ChEBI" id="CHEBI:29985"/>
        <dbReference type="ChEBI" id="CHEBI:57783"/>
        <dbReference type="ChEBI" id="CHEBI:58349"/>
        <dbReference type="ChEBI" id="CHEBI:58359"/>
        <dbReference type="EC" id="1.4.1.13"/>
    </reaction>
</comment>
<dbReference type="InterPro" id="IPR006006">
    <property type="entry name" value="GltD-like"/>
</dbReference>
<dbReference type="GO" id="GO:0006537">
    <property type="term" value="P:glutamate biosynthetic process"/>
    <property type="evidence" value="ECO:0007669"/>
    <property type="project" value="UniProtKB-KW"/>
</dbReference>
<organism evidence="20 21">
    <name type="scientific">Halomonas alimentaria</name>
    <dbReference type="NCBI Taxonomy" id="147248"/>
    <lineage>
        <taxon>Bacteria</taxon>
        <taxon>Pseudomonadati</taxon>
        <taxon>Pseudomonadota</taxon>
        <taxon>Gammaproteobacteria</taxon>
        <taxon>Oceanospirillales</taxon>
        <taxon>Halomonadaceae</taxon>
        <taxon>Halomonas</taxon>
    </lineage>
</organism>
<gene>
    <name evidence="20" type="ORF">GRB96_01335</name>
</gene>
<evidence type="ECO:0000256" key="7">
    <source>
        <dbReference type="ARBA" id="ARBA00022723"/>
    </source>
</evidence>
<dbReference type="Gene3D" id="1.10.1060.10">
    <property type="entry name" value="Alpha-helical ferredoxin"/>
    <property type="match status" value="1"/>
</dbReference>
<dbReference type="PANTHER" id="PTHR42783">
    <property type="entry name" value="GLUTAMATE SYNTHASE [NADPH] SMALL CHAIN"/>
    <property type="match status" value="1"/>
</dbReference>
<keyword evidence="21" id="KW-1185">Reference proteome</keyword>
<name>A0A7X4W290_9GAMM</name>